<dbReference type="Proteomes" id="UP000091918">
    <property type="component" value="Unassembled WGS sequence"/>
</dbReference>
<proteinExistence type="inferred from homology"/>
<dbReference type="InterPro" id="IPR050523">
    <property type="entry name" value="AKR_Detox_Biosynth"/>
</dbReference>
<dbReference type="Gene3D" id="3.20.20.100">
    <property type="entry name" value="NADP-dependent oxidoreductase domain"/>
    <property type="match status" value="1"/>
</dbReference>
<evidence type="ECO:0000256" key="2">
    <source>
        <dbReference type="ARBA" id="ARBA00038157"/>
    </source>
</evidence>
<organism evidence="4 5">
    <name type="scientific">Emergomyces africanus</name>
    <dbReference type="NCBI Taxonomy" id="1955775"/>
    <lineage>
        <taxon>Eukaryota</taxon>
        <taxon>Fungi</taxon>
        <taxon>Dikarya</taxon>
        <taxon>Ascomycota</taxon>
        <taxon>Pezizomycotina</taxon>
        <taxon>Eurotiomycetes</taxon>
        <taxon>Eurotiomycetidae</taxon>
        <taxon>Onygenales</taxon>
        <taxon>Ajellomycetaceae</taxon>
        <taxon>Emergomyces</taxon>
    </lineage>
</organism>
<dbReference type="Pfam" id="PF00248">
    <property type="entry name" value="Aldo_ket_red"/>
    <property type="match status" value="1"/>
</dbReference>
<comment type="similarity">
    <text evidence="2">Belongs to the aldo/keto reductase family. Aldo/keto reductase 2 subfamily.</text>
</comment>
<dbReference type="PANTHER" id="PTHR43364:SF4">
    <property type="entry name" value="NAD(P)-LINKED OXIDOREDUCTASE SUPERFAMILY PROTEIN"/>
    <property type="match status" value="1"/>
</dbReference>
<sequence>MPLIAQNAKPRVILGLMTFGPDSEAGARITSLDEYKKCLDYFQQQGYNEIDTARIYVDGKQEAFTAQAGWKERGFTLATKCYPSKPGWHRGNVVKEKLNESLKELQTECVDIFYLHAADRSVPFAETLKAVNELHKEGKFVRLGLSNYTAFEVAEIVTMCNERGWVRPTIYQAMYNAITRSIETELIPACKRYGIDVVIYNPLAGGLLSGKYKTTDIPATGRFGSQSTGANYRKRYFRDANFDALRIIKPVVSKHNLTLVETALRWVHHHSALNIGPGPSSRDGIIIGVSSFKQLQENLADVEKGPLPEEVVKALDEAWLVSKATAVDYWHLDLKYTYNTMEALFGPKA</sequence>
<dbReference type="SUPFAM" id="SSF51430">
    <property type="entry name" value="NAD(P)-linked oxidoreductase"/>
    <property type="match status" value="1"/>
</dbReference>
<reference evidence="4 5" key="1">
    <citation type="submission" date="2015-07" db="EMBL/GenBank/DDBJ databases">
        <title>Emmonsia species relationships and genome sequence.</title>
        <authorList>
            <person name="Cuomo C.A."/>
            <person name="Schwartz I.S."/>
            <person name="Kenyon C."/>
            <person name="de Hoog G.S."/>
            <person name="Govender N.P."/>
            <person name="Botha A."/>
            <person name="Moreno L."/>
            <person name="de Vries M."/>
            <person name="Munoz J.F."/>
            <person name="Stielow J.B."/>
        </authorList>
    </citation>
    <scope>NUCLEOTIDE SEQUENCE [LARGE SCALE GENOMIC DNA]</scope>
    <source>
        <strain evidence="4 5">CBS 136260</strain>
    </source>
</reference>
<dbReference type="AlphaFoldDB" id="A0A1B7P5X0"/>
<evidence type="ECO:0000256" key="1">
    <source>
        <dbReference type="ARBA" id="ARBA00023002"/>
    </source>
</evidence>
<comment type="caution">
    <text evidence="4">The sequence shown here is derived from an EMBL/GenBank/DDBJ whole genome shotgun (WGS) entry which is preliminary data.</text>
</comment>
<protein>
    <recommendedName>
        <fullName evidence="3">NADP-dependent oxidoreductase domain-containing protein</fullName>
    </recommendedName>
</protein>
<dbReference type="GO" id="GO:0016491">
    <property type="term" value="F:oxidoreductase activity"/>
    <property type="evidence" value="ECO:0007669"/>
    <property type="project" value="UniProtKB-KW"/>
</dbReference>
<evidence type="ECO:0000313" key="4">
    <source>
        <dbReference type="EMBL" id="OAX84411.1"/>
    </source>
</evidence>
<evidence type="ECO:0000259" key="3">
    <source>
        <dbReference type="Pfam" id="PF00248"/>
    </source>
</evidence>
<name>A0A1B7P5X0_9EURO</name>
<dbReference type="InterPro" id="IPR036812">
    <property type="entry name" value="NAD(P)_OxRdtase_dom_sf"/>
</dbReference>
<dbReference type="OrthoDB" id="2310150at2759"/>
<gene>
    <name evidence="4" type="ORF">ACJ72_01217</name>
</gene>
<feature type="domain" description="NADP-dependent oxidoreductase" evidence="3">
    <location>
        <begin position="12"/>
        <end position="319"/>
    </location>
</feature>
<dbReference type="InterPro" id="IPR020471">
    <property type="entry name" value="AKR"/>
</dbReference>
<keyword evidence="5" id="KW-1185">Reference proteome</keyword>
<dbReference type="CDD" id="cd19075">
    <property type="entry name" value="AKR_AKR7A1-5"/>
    <property type="match status" value="1"/>
</dbReference>
<accession>A0A1B7P5X0</accession>
<dbReference type="PANTHER" id="PTHR43364">
    <property type="entry name" value="NADH-SPECIFIC METHYLGLYOXAL REDUCTASE-RELATED"/>
    <property type="match status" value="1"/>
</dbReference>
<dbReference type="STRING" id="1658172.A0A1B7P5X0"/>
<evidence type="ECO:0000313" key="5">
    <source>
        <dbReference type="Proteomes" id="UP000091918"/>
    </source>
</evidence>
<dbReference type="EMBL" id="LGUA01000078">
    <property type="protein sequence ID" value="OAX84411.1"/>
    <property type="molecule type" value="Genomic_DNA"/>
</dbReference>
<keyword evidence="1" id="KW-0560">Oxidoreductase</keyword>
<dbReference type="InterPro" id="IPR023210">
    <property type="entry name" value="NADP_OxRdtase_dom"/>
</dbReference>
<dbReference type="PRINTS" id="PR00069">
    <property type="entry name" value="ALDKETRDTASE"/>
</dbReference>